<sequence>MKCRGFLPLSHAGRDRTACNIGNVASFHRRVEKNAVAATGHCVRIKQHAGTRLRDHDDEPYSLS</sequence>
<dbReference type="EMBL" id="BMJH01000001">
    <property type="protein sequence ID" value="GGC64383.1"/>
    <property type="molecule type" value="Genomic_DNA"/>
</dbReference>
<keyword evidence="2" id="KW-1185">Reference proteome</keyword>
<reference evidence="1" key="2">
    <citation type="submission" date="2020-09" db="EMBL/GenBank/DDBJ databases">
        <authorList>
            <person name="Sun Q."/>
            <person name="Zhou Y."/>
        </authorList>
    </citation>
    <scope>NUCLEOTIDE SEQUENCE</scope>
    <source>
        <strain evidence="1">CGMCC 1.15478</strain>
    </source>
</reference>
<comment type="caution">
    <text evidence="1">The sequence shown here is derived from an EMBL/GenBank/DDBJ whole genome shotgun (WGS) entry which is preliminary data.</text>
</comment>
<name>A0A916XEF5_9ACTN</name>
<dbReference type="Proteomes" id="UP000641514">
    <property type="component" value="Unassembled WGS sequence"/>
</dbReference>
<dbReference type="AlphaFoldDB" id="A0A916XEF5"/>
<organism evidence="1 2">
    <name type="scientific">Hoyosella rhizosphaerae</name>
    <dbReference type="NCBI Taxonomy" id="1755582"/>
    <lineage>
        <taxon>Bacteria</taxon>
        <taxon>Bacillati</taxon>
        <taxon>Actinomycetota</taxon>
        <taxon>Actinomycetes</taxon>
        <taxon>Mycobacteriales</taxon>
        <taxon>Hoyosellaceae</taxon>
        <taxon>Hoyosella</taxon>
    </lineage>
</organism>
<proteinExistence type="predicted"/>
<gene>
    <name evidence="1" type="ORF">GCM10011410_16170</name>
</gene>
<accession>A0A916XEF5</accession>
<reference evidence="1" key="1">
    <citation type="journal article" date="2014" name="Int. J. Syst. Evol. Microbiol.">
        <title>Complete genome sequence of Corynebacterium casei LMG S-19264T (=DSM 44701T), isolated from a smear-ripened cheese.</title>
        <authorList>
            <consortium name="US DOE Joint Genome Institute (JGI-PGF)"/>
            <person name="Walter F."/>
            <person name="Albersmeier A."/>
            <person name="Kalinowski J."/>
            <person name="Ruckert C."/>
        </authorList>
    </citation>
    <scope>NUCLEOTIDE SEQUENCE</scope>
    <source>
        <strain evidence="1">CGMCC 1.15478</strain>
    </source>
</reference>
<evidence type="ECO:0000313" key="2">
    <source>
        <dbReference type="Proteomes" id="UP000641514"/>
    </source>
</evidence>
<evidence type="ECO:0000313" key="1">
    <source>
        <dbReference type="EMBL" id="GGC64383.1"/>
    </source>
</evidence>
<protein>
    <submittedName>
        <fullName evidence="1">Uncharacterized protein</fullName>
    </submittedName>
</protein>